<evidence type="ECO:0000256" key="12">
    <source>
        <dbReference type="ARBA" id="ARBA00023242"/>
    </source>
</evidence>
<protein>
    <recommendedName>
        <fullName evidence="14">Helicase ATP-binding domain-containing protein</fullName>
    </recommendedName>
</protein>
<keyword evidence="11" id="KW-0413">Isomerase</keyword>
<evidence type="ECO:0000256" key="13">
    <source>
        <dbReference type="SAM" id="MobiDB-lite"/>
    </source>
</evidence>
<dbReference type="GO" id="GO:0016818">
    <property type="term" value="F:hydrolase activity, acting on acid anhydrides, in phosphorus-containing anhydrides"/>
    <property type="evidence" value="ECO:0007669"/>
    <property type="project" value="InterPro"/>
</dbReference>
<dbReference type="InterPro" id="IPR010614">
    <property type="entry name" value="RAD3-like_helicase_DEAD"/>
</dbReference>
<dbReference type="Pfam" id="PF06733">
    <property type="entry name" value="DEAD_2"/>
    <property type="match status" value="1"/>
</dbReference>
<dbReference type="Pfam" id="PF13307">
    <property type="entry name" value="Helicase_C_2"/>
    <property type="match status" value="1"/>
</dbReference>
<organism evidence="15 16">
    <name type="scientific">Triparma laevis f. longispina</name>
    <dbReference type="NCBI Taxonomy" id="1714387"/>
    <lineage>
        <taxon>Eukaryota</taxon>
        <taxon>Sar</taxon>
        <taxon>Stramenopiles</taxon>
        <taxon>Ochrophyta</taxon>
        <taxon>Bolidophyceae</taxon>
        <taxon>Parmales</taxon>
        <taxon>Triparmaceae</taxon>
        <taxon>Triparma</taxon>
    </lineage>
</organism>
<dbReference type="OrthoDB" id="267079at2759"/>
<accession>A0A9W7KWZ9</accession>
<dbReference type="InterPro" id="IPR027417">
    <property type="entry name" value="P-loop_NTPase"/>
</dbReference>
<keyword evidence="5" id="KW-0547">Nucleotide-binding</keyword>
<feature type="compositionally biased region" description="Acidic residues" evidence="13">
    <location>
        <begin position="175"/>
        <end position="184"/>
    </location>
</feature>
<evidence type="ECO:0000256" key="3">
    <source>
        <dbReference type="ARBA" id="ARBA00008435"/>
    </source>
</evidence>
<evidence type="ECO:0000256" key="1">
    <source>
        <dbReference type="ARBA" id="ARBA00001966"/>
    </source>
</evidence>
<keyword evidence="10" id="KW-0411">Iron-sulfur</keyword>
<dbReference type="InterPro" id="IPR013020">
    <property type="entry name" value="Rad3/Chl1-like"/>
</dbReference>
<name>A0A9W7KWZ9_9STRA</name>
<feature type="compositionally biased region" description="Basic and acidic residues" evidence="13">
    <location>
        <begin position="44"/>
        <end position="64"/>
    </location>
</feature>
<evidence type="ECO:0000313" key="16">
    <source>
        <dbReference type="Proteomes" id="UP001165122"/>
    </source>
</evidence>
<keyword evidence="8" id="KW-0067">ATP-binding</keyword>
<evidence type="ECO:0000256" key="9">
    <source>
        <dbReference type="ARBA" id="ARBA00023004"/>
    </source>
</evidence>
<dbReference type="InterPro" id="IPR045028">
    <property type="entry name" value="DinG/Rad3-like"/>
</dbReference>
<dbReference type="GO" id="GO:0034085">
    <property type="term" value="P:establishment of sister chromatid cohesion"/>
    <property type="evidence" value="ECO:0007669"/>
    <property type="project" value="TreeGrafter"/>
</dbReference>
<evidence type="ECO:0000256" key="2">
    <source>
        <dbReference type="ARBA" id="ARBA00004123"/>
    </source>
</evidence>
<keyword evidence="4" id="KW-0479">Metal-binding</keyword>
<evidence type="ECO:0000256" key="8">
    <source>
        <dbReference type="ARBA" id="ARBA00022840"/>
    </source>
</evidence>
<dbReference type="SMART" id="SM00488">
    <property type="entry name" value="DEXDc2"/>
    <property type="match status" value="1"/>
</dbReference>
<dbReference type="GO" id="GO:0005634">
    <property type="term" value="C:nucleus"/>
    <property type="evidence" value="ECO:0007669"/>
    <property type="project" value="UniProtKB-SubCell"/>
</dbReference>
<gene>
    <name evidence="15" type="ORF">TrLO_g7333</name>
</gene>
<comment type="caution">
    <text evidence="15">The sequence shown here is derived from an EMBL/GenBank/DDBJ whole genome shotgun (WGS) entry which is preliminary data.</text>
</comment>
<proteinExistence type="inferred from homology"/>
<keyword evidence="7" id="KW-0347">Helicase</keyword>
<evidence type="ECO:0000256" key="5">
    <source>
        <dbReference type="ARBA" id="ARBA00022741"/>
    </source>
</evidence>
<evidence type="ECO:0000256" key="10">
    <source>
        <dbReference type="ARBA" id="ARBA00023014"/>
    </source>
</evidence>
<dbReference type="GO" id="GO:0005524">
    <property type="term" value="F:ATP binding"/>
    <property type="evidence" value="ECO:0007669"/>
    <property type="project" value="UniProtKB-KW"/>
</dbReference>
<dbReference type="PANTHER" id="PTHR11472:SF41">
    <property type="entry name" value="ATP-DEPENDENT DNA HELICASE DDX11-RELATED"/>
    <property type="match status" value="1"/>
</dbReference>
<evidence type="ECO:0000256" key="11">
    <source>
        <dbReference type="ARBA" id="ARBA00023235"/>
    </source>
</evidence>
<feature type="domain" description="Helicase ATP-binding" evidence="14">
    <location>
        <begin position="197"/>
        <end position="456"/>
    </location>
</feature>
<comment type="similarity">
    <text evidence="3">Belongs to the DEAD box helicase family. DEAH subfamily. DDX11/CHL1 sub-subfamily.</text>
</comment>
<comment type="cofactor">
    <cofactor evidence="1">
        <name>[4Fe-4S] cluster</name>
        <dbReference type="ChEBI" id="CHEBI:49883"/>
    </cofactor>
</comment>
<dbReference type="AlphaFoldDB" id="A0A9W7KWZ9"/>
<keyword evidence="6" id="KW-0378">Hydrolase</keyword>
<evidence type="ECO:0000256" key="7">
    <source>
        <dbReference type="ARBA" id="ARBA00022806"/>
    </source>
</evidence>
<dbReference type="GO" id="GO:0003677">
    <property type="term" value="F:DNA binding"/>
    <property type="evidence" value="ECO:0007669"/>
    <property type="project" value="InterPro"/>
</dbReference>
<feature type="region of interest" description="Disordered" evidence="13">
    <location>
        <begin position="24"/>
        <end position="74"/>
    </location>
</feature>
<dbReference type="SMART" id="SM00491">
    <property type="entry name" value="HELICc2"/>
    <property type="match status" value="1"/>
</dbReference>
<sequence>MSYMDYIELKHLNYVHEKCVEEEDGNDDWLGNSTSGGGGGDWLSDTKKSSSDDWLSDTKEKSSSDDWLSSSKKEDEIDHKKLKQQYIHSHSHLSYLKNTRENLLDKINEGVSTSMSIEDSSVRVLKGRIKLGLEDGKREGVLGKGGGKRKKIDLEVELELEGYDSSENRGKGEEKVDDSDDSENEDFKKDAPGVTIDGFHFPAPSSKKNSQQQINLPSLLKPQNLHGVIPPSLPYQITALNQPLSSIYPQTPINSGLPKLYYLARTHSQLSQFLSELKRTPWKNVGASHLGSRKALCCNGDVNDGVRGEERVTEKCMDLAKNSGCSFKSKESKIEDLAFHGTSCLSDIEDLNILGRGTGTCGYYASRKGLAVSRIVCMTYGNMFSEESRRSLGVDLRGSIVVVDEAHNIPEALRQVANSRVSKENLERLSKTFKIYFTKYSERLSGKNLEYCRNLTSLISGFSKAVEKMSGEKPGKKVRNVNEFLFDCKVDNINLEKIIRYIERQELCRKLLGFYKKVIEAEQTVSPTKPQPSTPPPTTANFVNKHISPLSPFLSFLKRITSSSTYGKIIVEKDCLRYFLIQPSALFKQITQQAQAVVLAGGTLKPFKHLSSEILEDIPESITGSKLADQKSYSDPITQEGSVTFFSCDHVVSPSNVEMHSISKGPEGAKMDFRMEGRNKNTTIDDLGKIVMEGGTRCGRGTVLFLTSYKYEEIVVRRWRKTGLMERLKSKVKVYREPREARELENVLKSFSRDSATGSILICVIGGKMSEGINFSNDMARLIIVAGLPFPDITDEELKTKMKHLDESKKGITGSSYYFNLCMRAVNQSVGRAIRHKNDYASIWLVDERYEREGRVWEALPGWIRKGGGGGGKSFEEVKEGLNRFLEGRRKAYA</sequence>
<dbReference type="SUPFAM" id="SSF52540">
    <property type="entry name" value="P-loop containing nucleoside triphosphate hydrolases"/>
    <property type="match status" value="1"/>
</dbReference>
<keyword evidence="9" id="KW-0408">Iron</keyword>
<dbReference type="GO" id="GO:0046872">
    <property type="term" value="F:metal ion binding"/>
    <property type="evidence" value="ECO:0007669"/>
    <property type="project" value="UniProtKB-KW"/>
</dbReference>
<dbReference type="EMBL" id="BRXW01000221">
    <property type="protein sequence ID" value="GMI14868.1"/>
    <property type="molecule type" value="Genomic_DNA"/>
</dbReference>
<feature type="region of interest" description="Disordered" evidence="13">
    <location>
        <begin position="163"/>
        <end position="213"/>
    </location>
</feature>
<dbReference type="InterPro" id="IPR006554">
    <property type="entry name" value="Helicase-like_DEXD_c2"/>
</dbReference>
<dbReference type="GO" id="GO:0051536">
    <property type="term" value="F:iron-sulfur cluster binding"/>
    <property type="evidence" value="ECO:0007669"/>
    <property type="project" value="UniProtKB-KW"/>
</dbReference>
<evidence type="ECO:0000313" key="15">
    <source>
        <dbReference type="EMBL" id="GMI14868.1"/>
    </source>
</evidence>
<keyword evidence="12" id="KW-0539">Nucleus</keyword>
<dbReference type="Gene3D" id="3.40.50.300">
    <property type="entry name" value="P-loop containing nucleotide triphosphate hydrolases"/>
    <property type="match status" value="2"/>
</dbReference>
<dbReference type="GO" id="GO:0006139">
    <property type="term" value="P:nucleobase-containing compound metabolic process"/>
    <property type="evidence" value="ECO:0007669"/>
    <property type="project" value="InterPro"/>
</dbReference>
<evidence type="ECO:0000256" key="6">
    <source>
        <dbReference type="ARBA" id="ARBA00022801"/>
    </source>
</evidence>
<dbReference type="InterPro" id="IPR014013">
    <property type="entry name" value="Helic_SF1/SF2_ATP-bd_DinG/Rad3"/>
</dbReference>
<dbReference type="GO" id="GO:0003678">
    <property type="term" value="F:DNA helicase activity"/>
    <property type="evidence" value="ECO:0007669"/>
    <property type="project" value="InterPro"/>
</dbReference>
<dbReference type="PROSITE" id="PS51193">
    <property type="entry name" value="HELICASE_ATP_BIND_2"/>
    <property type="match status" value="1"/>
</dbReference>
<dbReference type="NCBIfam" id="TIGR00604">
    <property type="entry name" value="rad3"/>
    <property type="match status" value="1"/>
</dbReference>
<reference evidence="16" key="1">
    <citation type="journal article" date="2023" name="Commun. Biol.">
        <title>Genome analysis of Parmales, the sister group of diatoms, reveals the evolutionary specialization of diatoms from phago-mixotrophs to photoautotrophs.</title>
        <authorList>
            <person name="Ban H."/>
            <person name="Sato S."/>
            <person name="Yoshikawa S."/>
            <person name="Yamada K."/>
            <person name="Nakamura Y."/>
            <person name="Ichinomiya M."/>
            <person name="Sato N."/>
            <person name="Blanc-Mathieu R."/>
            <person name="Endo H."/>
            <person name="Kuwata A."/>
            <person name="Ogata H."/>
        </authorList>
    </citation>
    <scope>NUCLEOTIDE SEQUENCE [LARGE SCALE GENOMIC DNA]</scope>
    <source>
        <strain evidence="16">NIES 3700</strain>
    </source>
</reference>
<keyword evidence="16" id="KW-1185">Reference proteome</keyword>
<dbReference type="Proteomes" id="UP001165122">
    <property type="component" value="Unassembled WGS sequence"/>
</dbReference>
<dbReference type="PANTHER" id="PTHR11472">
    <property type="entry name" value="DNA REPAIR DEAD HELICASE RAD3/XP-D SUBFAMILY MEMBER"/>
    <property type="match status" value="1"/>
</dbReference>
<dbReference type="InterPro" id="IPR006555">
    <property type="entry name" value="ATP-dep_Helicase_C"/>
</dbReference>
<comment type="subcellular location">
    <subcellularLocation>
        <location evidence="2">Nucleus</location>
    </subcellularLocation>
</comment>
<evidence type="ECO:0000259" key="14">
    <source>
        <dbReference type="PROSITE" id="PS51193"/>
    </source>
</evidence>
<evidence type="ECO:0000256" key="4">
    <source>
        <dbReference type="ARBA" id="ARBA00022723"/>
    </source>
</evidence>